<proteinExistence type="predicted"/>
<reference evidence="2" key="1">
    <citation type="journal article" date="2015" name="Nature">
        <title>Complex archaea that bridge the gap between prokaryotes and eukaryotes.</title>
        <authorList>
            <person name="Spang A."/>
            <person name="Saw J.H."/>
            <person name="Jorgensen S.L."/>
            <person name="Zaremba-Niedzwiedzka K."/>
            <person name="Martijn J."/>
            <person name="Lind A.E."/>
            <person name="van Eijk R."/>
            <person name="Schleper C."/>
            <person name="Guy L."/>
            <person name="Ettema T.J."/>
        </authorList>
    </citation>
    <scope>NUCLEOTIDE SEQUENCE</scope>
</reference>
<protein>
    <submittedName>
        <fullName evidence="2">Uncharacterized protein</fullName>
    </submittedName>
</protein>
<gene>
    <name evidence="2" type="ORF">LCGC14_1657810</name>
</gene>
<name>A0A0F9HVN6_9ZZZZ</name>
<dbReference type="AlphaFoldDB" id="A0A0F9HVN6"/>
<feature type="region of interest" description="Disordered" evidence="1">
    <location>
        <begin position="1"/>
        <end position="31"/>
    </location>
</feature>
<evidence type="ECO:0000313" key="2">
    <source>
        <dbReference type="EMBL" id="KKM19222.1"/>
    </source>
</evidence>
<organism evidence="2">
    <name type="scientific">marine sediment metagenome</name>
    <dbReference type="NCBI Taxonomy" id="412755"/>
    <lineage>
        <taxon>unclassified sequences</taxon>
        <taxon>metagenomes</taxon>
        <taxon>ecological metagenomes</taxon>
    </lineage>
</organism>
<accession>A0A0F9HVN6</accession>
<comment type="caution">
    <text evidence="2">The sequence shown here is derived from an EMBL/GenBank/DDBJ whole genome shotgun (WGS) entry which is preliminary data.</text>
</comment>
<dbReference type="EMBL" id="LAZR01014039">
    <property type="protein sequence ID" value="KKM19222.1"/>
    <property type="molecule type" value="Genomic_DNA"/>
</dbReference>
<sequence>MSDEQAQKKESELAKAKETEAKEKTTEEKAAEERAKRLWSLTLVLDPTNWEFEMLMNENVKKQSQVDILLNAASKQVTLTAQARVVGEFILRLINAQQPKKKGFFKGR</sequence>
<evidence type="ECO:0000256" key="1">
    <source>
        <dbReference type="SAM" id="MobiDB-lite"/>
    </source>
</evidence>